<dbReference type="Proteomes" id="UP000035642">
    <property type="component" value="Unassembled WGS sequence"/>
</dbReference>
<name>A0A0K0DC50_ANGCA</name>
<reference evidence="2" key="2">
    <citation type="submission" date="2017-02" db="UniProtKB">
        <authorList>
            <consortium name="WormBaseParasite"/>
        </authorList>
    </citation>
    <scope>IDENTIFICATION</scope>
</reference>
<dbReference type="AlphaFoldDB" id="A0A0K0DC50"/>
<proteinExistence type="predicted"/>
<keyword evidence="1" id="KW-1185">Reference proteome</keyword>
<organism evidence="1 2">
    <name type="scientific">Angiostrongylus cantonensis</name>
    <name type="common">Rat lungworm</name>
    <dbReference type="NCBI Taxonomy" id="6313"/>
    <lineage>
        <taxon>Eukaryota</taxon>
        <taxon>Metazoa</taxon>
        <taxon>Ecdysozoa</taxon>
        <taxon>Nematoda</taxon>
        <taxon>Chromadorea</taxon>
        <taxon>Rhabditida</taxon>
        <taxon>Rhabditina</taxon>
        <taxon>Rhabditomorpha</taxon>
        <taxon>Strongyloidea</taxon>
        <taxon>Metastrongylidae</taxon>
        <taxon>Angiostrongylus</taxon>
    </lineage>
</organism>
<evidence type="ECO:0000313" key="1">
    <source>
        <dbReference type="Proteomes" id="UP000035642"/>
    </source>
</evidence>
<sequence length="78" mass="8857">MAEGGCPVKHIFGDKQPIERRAVHADSDLYEDGRWRHYAHVTLSSVQSRKLPRLLVRSQILAGDWQIQPEVMVSGAFD</sequence>
<accession>A0A0K0DC50</accession>
<reference evidence="1" key="1">
    <citation type="submission" date="2012-09" db="EMBL/GenBank/DDBJ databases">
        <authorList>
            <person name="Martin A.A."/>
        </authorList>
    </citation>
    <scope>NUCLEOTIDE SEQUENCE</scope>
</reference>
<dbReference type="WBParaSite" id="ACAC_0000809801-mRNA-1">
    <property type="protein sequence ID" value="ACAC_0000809801-mRNA-1"/>
    <property type="gene ID" value="ACAC_0000809801"/>
</dbReference>
<protein>
    <submittedName>
        <fullName evidence="2">DUF2958 domain-containing protein</fullName>
    </submittedName>
</protein>
<evidence type="ECO:0000313" key="2">
    <source>
        <dbReference type="WBParaSite" id="ACAC_0000809801-mRNA-1"/>
    </source>
</evidence>